<dbReference type="NCBIfam" id="TIGR02741">
    <property type="entry name" value="TraQ"/>
    <property type="match status" value="1"/>
</dbReference>
<reference evidence="3 4" key="1">
    <citation type="submission" date="2017-06" db="EMBL/GenBank/DDBJ databases">
        <title>Salmonella reference genomes for public health.</title>
        <authorList>
            <person name="Robertson J."/>
            <person name="Yoshida C."/>
            <person name="Gurnik S."/>
            <person name="Nash J."/>
        </authorList>
    </citation>
    <scope>NUCLEOTIDE SEQUENCE [LARGE SCALE GENOMIC DNA]</scope>
    <source>
        <strain evidence="3 4">S-1643</strain>
        <plasmid evidence="4">Plasmid unnamed1</plasmid>
    </source>
</reference>
<evidence type="ECO:0000313" key="3">
    <source>
        <dbReference type="EMBL" id="ASG19308.1"/>
    </source>
</evidence>
<dbReference type="Proteomes" id="UP000197157">
    <property type="component" value="Plasmid unnamed1"/>
</dbReference>
<evidence type="ECO:0000256" key="1">
    <source>
        <dbReference type="SAM" id="MobiDB-lite"/>
    </source>
</evidence>
<feature type="compositionally biased region" description="Basic and acidic residues" evidence="1">
    <location>
        <begin position="83"/>
        <end position="96"/>
    </location>
</feature>
<feature type="transmembrane region" description="Helical" evidence="2">
    <location>
        <begin position="39"/>
        <end position="59"/>
    </location>
</feature>
<sequence length="96" mass="11154">MYKYKFSLPQPDMTGTWVLSLGVWFHIIGGLVYSCPRMAFFLAELIAAVLVLFGAYRVLDTWMARVSREEREALEARYQASPEAEKEENRHEHLSQ</sequence>
<gene>
    <name evidence="3" type="primary">traQ</name>
    <name evidence="3" type="ORF">LFZ25_26570</name>
</gene>
<keyword evidence="2" id="KW-1133">Transmembrane helix</keyword>
<organism evidence="3 4">
    <name type="scientific">Salmonella enterica subsp. enterica serovar Macclesfield str. S-1643</name>
    <dbReference type="NCBI Taxonomy" id="1242107"/>
    <lineage>
        <taxon>Bacteria</taxon>
        <taxon>Pseudomonadati</taxon>
        <taxon>Pseudomonadota</taxon>
        <taxon>Gammaproteobacteria</taxon>
        <taxon>Enterobacterales</taxon>
        <taxon>Enterobacteriaceae</taxon>
        <taxon>Salmonella</taxon>
    </lineage>
</organism>
<accession>A0A241PXX7</accession>
<dbReference type="PROSITE" id="PS51257">
    <property type="entry name" value="PROKAR_LIPOPROTEIN"/>
    <property type="match status" value="1"/>
</dbReference>
<dbReference type="EMBL" id="CP022118">
    <property type="protein sequence ID" value="ASG19308.1"/>
    <property type="molecule type" value="Genomic_DNA"/>
</dbReference>
<dbReference type="Pfam" id="PF09679">
    <property type="entry name" value="TraQ"/>
    <property type="match status" value="1"/>
</dbReference>
<keyword evidence="2" id="KW-0812">Transmembrane</keyword>
<proteinExistence type="predicted"/>
<feature type="transmembrane region" description="Helical" evidence="2">
    <location>
        <begin position="12"/>
        <end position="33"/>
    </location>
</feature>
<dbReference type="NCBIfam" id="NF010287">
    <property type="entry name" value="PRK13727.1"/>
    <property type="match status" value="1"/>
</dbReference>
<feature type="region of interest" description="Disordered" evidence="1">
    <location>
        <begin position="77"/>
        <end position="96"/>
    </location>
</feature>
<keyword evidence="2" id="KW-0472">Membrane</keyword>
<protein>
    <submittedName>
        <fullName evidence="3">Type-F conjugative transfer system pilin chaperone TraQ</fullName>
    </submittedName>
</protein>
<dbReference type="RefSeq" id="WP_088731743.1">
    <property type="nucleotide sequence ID" value="NZ_CP022118.1"/>
</dbReference>
<dbReference type="AlphaFoldDB" id="A0A241PXX7"/>
<evidence type="ECO:0000313" key="4">
    <source>
        <dbReference type="Proteomes" id="UP000197157"/>
    </source>
</evidence>
<evidence type="ECO:0000256" key="2">
    <source>
        <dbReference type="SAM" id="Phobius"/>
    </source>
</evidence>
<name>A0A241PXX7_SALET</name>
<keyword evidence="3" id="KW-0614">Plasmid</keyword>
<geneLocation type="plasmid" evidence="3">
    <name>unnamed1</name>
</geneLocation>
<dbReference type="InterPro" id="IPR014112">
    <property type="entry name" value="TraQ_proteobacteria"/>
</dbReference>